<keyword evidence="2" id="KW-1185">Reference proteome</keyword>
<accession>A0A429Z9I6</accession>
<name>A0A429Z9I6_9ENTE</name>
<gene>
    <name evidence="1" type="ORF">C7P63_04525</name>
</gene>
<evidence type="ECO:0008006" key="3">
    <source>
        <dbReference type="Google" id="ProtNLM"/>
    </source>
</evidence>
<dbReference type="OrthoDB" id="2139646at2"/>
<dbReference type="AlphaFoldDB" id="A0A429Z9I6"/>
<evidence type="ECO:0000313" key="1">
    <source>
        <dbReference type="EMBL" id="RST90343.1"/>
    </source>
</evidence>
<dbReference type="Pfam" id="PF12732">
    <property type="entry name" value="YtxH"/>
    <property type="match status" value="1"/>
</dbReference>
<dbReference type="RefSeq" id="WP_125942956.1">
    <property type="nucleotide sequence ID" value="NZ_PXZH01000001.1"/>
</dbReference>
<dbReference type="PANTHER" id="PTHR35792:SF1">
    <property type="entry name" value="SLL0268 PROTEIN"/>
    <property type="match status" value="1"/>
</dbReference>
<organism evidence="1 2">
    <name type="scientific">Vagococcus humatus</name>
    <dbReference type="NCBI Taxonomy" id="1889241"/>
    <lineage>
        <taxon>Bacteria</taxon>
        <taxon>Bacillati</taxon>
        <taxon>Bacillota</taxon>
        <taxon>Bacilli</taxon>
        <taxon>Lactobacillales</taxon>
        <taxon>Enterococcaceae</taxon>
        <taxon>Vagococcus</taxon>
    </lineage>
</organism>
<evidence type="ECO:0000313" key="2">
    <source>
        <dbReference type="Proteomes" id="UP000277864"/>
    </source>
</evidence>
<dbReference type="PANTHER" id="PTHR35792">
    <property type="entry name" value="GENERAL STRESS PROTEIN"/>
    <property type="match status" value="1"/>
</dbReference>
<dbReference type="Proteomes" id="UP000277864">
    <property type="component" value="Unassembled WGS sequence"/>
</dbReference>
<dbReference type="EMBL" id="PXZH01000001">
    <property type="protein sequence ID" value="RST90343.1"/>
    <property type="molecule type" value="Genomic_DNA"/>
</dbReference>
<dbReference type="InterPro" id="IPR024623">
    <property type="entry name" value="YtxH"/>
</dbReference>
<proteinExistence type="predicted"/>
<protein>
    <recommendedName>
        <fullName evidence="3">YtxH domain-containing protein</fullName>
    </recommendedName>
</protein>
<comment type="caution">
    <text evidence="1">The sequence shown here is derived from an EMBL/GenBank/DDBJ whole genome shotgun (WGS) entry which is preliminary data.</text>
</comment>
<reference evidence="1 2" key="1">
    <citation type="submission" date="2018-03" db="EMBL/GenBank/DDBJ databases">
        <authorList>
            <person name="Gulvik C.A."/>
        </authorList>
    </citation>
    <scope>NUCLEOTIDE SEQUENCE [LARGE SCALE GENOMIC DNA]</scope>
    <source>
        <strain evidence="1 2">JCM 31581</strain>
    </source>
</reference>
<sequence length="115" mass="12938">MLLKQFTKGLLVGSVIGSVSGLVLAPRSGKDTKKKLTKDLDEASQLTMDLTQSLNKFYFSVNQLKETSEMILPEVIEDLEATFNTFRFQTEPRMKQIATQVEVISQQVHDLEQSS</sequence>
<dbReference type="InterPro" id="IPR052928">
    <property type="entry name" value="Desiccation-related_membrane"/>
</dbReference>